<proteinExistence type="predicted"/>
<keyword evidence="3" id="KW-1185">Reference proteome</keyword>
<evidence type="ECO:0000313" key="2">
    <source>
        <dbReference type="EMBL" id="KAF2215401.1"/>
    </source>
</evidence>
<name>A0A6A6FPQ6_9PEZI</name>
<organism evidence="2 3">
    <name type="scientific">Cercospora zeae-maydis SCOH1-5</name>
    <dbReference type="NCBI Taxonomy" id="717836"/>
    <lineage>
        <taxon>Eukaryota</taxon>
        <taxon>Fungi</taxon>
        <taxon>Dikarya</taxon>
        <taxon>Ascomycota</taxon>
        <taxon>Pezizomycotina</taxon>
        <taxon>Dothideomycetes</taxon>
        <taxon>Dothideomycetidae</taxon>
        <taxon>Mycosphaerellales</taxon>
        <taxon>Mycosphaerellaceae</taxon>
        <taxon>Cercospora</taxon>
    </lineage>
</organism>
<feature type="region of interest" description="Disordered" evidence="1">
    <location>
        <begin position="23"/>
        <end position="45"/>
    </location>
</feature>
<gene>
    <name evidence="2" type="ORF">CERZMDRAFT_110086</name>
</gene>
<feature type="compositionally biased region" description="Polar residues" evidence="1">
    <location>
        <begin position="25"/>
        <end position="36"/>
    </location>
</feature>
<reference evidence="2" key="1">
    <citation type="journal article" date="2020" name="Stud. Mycol.">
        <title>101 Dothideomycetes genomes: a test case for predicting lifestyles and emergence of pathogens.</title>
        <authorList>
            <person name="Haridas S."/>
            <person name="Albert R."/>
            <person name="Binder M."/>
            <person name="Bloem J."/>
            <person name="Labutti K."/>
            <person name="Salamov A."/>
            <person name="Andreopoulos B."/>
            <person name="Baker S."/>
            <person name="Barry K."/>
            <person name="Bills G."/>
            <person name="Bluhm B."/>
            <person name="Cannon C."/>
            <person name="Castanera R."/>
            <person name="Culley D."/>
            <person name="Daum C."/>
            <person name="Ezra D."/>
            <person name="Gonzalez J."/>
            <person name="Henrissat B."/>
            <person name="Kuo A."/>
            <person name="Liang C."/>
            <person name="Lipzen A."/>
            <person name="Lutzoni F."/>
            <person name="Magnuson J."/>
            <person name="Mondo S."/>
            <person name="Nolan M."/>
            <person name="Ohm R."/>
            <person name="Pangilinan J."/>
            <person name="Park H.-J."/>
            <person name="Ramirez L."/>
            <person name="Alfaro M."/>
            <person name="Sun H."/>
            <person name="Tritt A."/>
            <person name="Yoshinaga Y."/>
            <person name="Zwiers L.-H."/>
            <person name="Turgeon B."/>
            <person name="Goodwin S."/>
            <person name="Spatafora J."/>
            <person name="Crous P."/>
            <person name="Grigoriev I."/>
        </authorList>
    </citation>
    <scope>NUCLEOTIDE SEQUENCE</scope>
    <source>
        <strain evidence="2">SCOH1-5</strain>
    </source>
</reference>
<dbReference type="AlphaFoldDB" id="A0A6A6FPQ6"/>
<evidence type="ECO:0000313" key="3">
    <source>
        <dbReference type="Proteomes" id="UP000799539"/>
    </source>
</evidence>
<protein>
    <submittedName>
        <fullName evidence="2">Uncharacterized protein</fullName>
    </submittedName>
</protein>
<dbReference type="Proteomes" id="UP000799539">
    <property type="component" value="Unassembled WGS sequence"/>
</dbReference>
<evidence type="ECO:0000256" key="1">
    <source>
        <dbReference type="SAM" id="MobiDB-lite"/>
    </source>
</evidence>
<accession>A0A6A6FPQ6</accession>
<sequence length="72" mass="8250">MCTKRRSVRTWISDTNDGAAFWLSQGGNTKSPTTPMSGRKRPVDLDLGSWMRTAETRSKRRRLVTARTRHKS</sequence>
<dbReference type="EMBL" id="ML992666">
    <property type="protein sequence ID" value="KAF2215401.1"/>
    <property type="molecule type" value="Genomic_DNA"/>
</dbReference>